<dbReference type="OrthoDB" id="415590at2759"/>
<dbReference type="KEGG" id="dcr:108206053"/>
<dbReference type="InterPro" id="IPR029056">
    <property type="entry name" value="Ribokinase-like"/>
</dbReference>
<proteinExistence type="predicted"/>
<dbReference type="InterPro" id="IPR011611">
    <property type="entry name" value="PfkB_dom"/>
</dbReference>
<dbReference type="AlphaFoldDB" id="A0A162AVL2"/>
<dbReference type="SUPFAM" id="SSF53613">
    <property type="entry name" value="Ribokinase-like"/>
    <property type="match status" value="1"/>
</dbReference>
<dbReference type="Gramene" id="KZN06503">
    <property type="protein sequence ID" value="KZN06503"/>
    <property type="gene ID" value="DCAR_007340"/>
</dbReference>
<protein>
    <submittedName>
        <fullName evidence="1">Uncharacterized protein</fullName>
    </submittedName>
</protein>
<gene>
    <name evidence="1" type="ORF">DCAR_0208287</name>
</gene>
<dbReference type="OMA" id="CPGLIMS"/>
<dbReference type="PANTHER" id="PTHR47826">
    <property type="entry name" value="OS03G0164700 PROTEIN"/>
    <property type="match status" value="1"/>
</dbReference>
<dbReference type="Pfam" id="PF00294">
    <property type="entry name" value="PfkB"/>
    <property type="match status" value="1"/>
</dbReference>
<evidence type="ECO:0000313" key="2">
    <source>
        <dbReference type="Proteomes" id="UP000077755"/>
    </source>
</evidence>
<dbReference type="PANTHER" id="PTHR47826:SF1">
    <property type="entry name" value="OS03G0164700 PROTEIN"/>
    <property type="match status" value="1"/>
</dbReference>
<keyword evidence="2" id="KW-1185">Reference proteome</keyword>
<reference evidence="1" key="1">
    <citation type="journal article" date="2016" name="Nat. Genet.">
        <title>A high-quality carrot genome assembly provides new insights into carotenoid accumulation and asterid genome evolution.</title>
        <authorList>
            <person name="Iorizzo M."/>
            <person name="Ellison S."/>
            <person name="Senalik D."/>
            <person name="Zeng P."/>
            <person name="Satapoomin P."/>
            <person name="Huang J."/>
            <person name="Bowman M."/>
            <person name="Iovene M."/>
            <person name="Sanseverino W."/>
            <person name="Cavagnaro P."/>
            <person name="Yildiz M."/>
            <person name="Macko-Podgorni A."/>
            <person name="Moranska E."/>
            <person name="Grzebelus E."/>
            <person name="Grzebelus D."/>
            <person name="Ashrafi H."/>
            <person name="Zheng Z."/>
            <person name="Cheng S."/>
            <person name="Spooner D."/>
            <person name="Van Deynze A."/>
            <person name="Simon P."/>
        </authorList>
    </citation>
    <scope>NUCLEOTIDE SEQUENCE</scope>
    <source>
        <tissue evidence="1">Leaf</tissue>
    </source>
</reference>
<evidence type="ECO:0000313" key="1">
    <source>
        <dbReference type="EMBL" id="WOG89051.1"/>
    </source>
</evidence>
<dbReference type="EMBL" id="CP093344">
    <property type="protein sequence ID" value="WOG89051.1"/>
    <property type="molecule type" value="Genomic_DNA"/>
</dbReference>
<reference evidence="1" key="2">
    <citation type="submission" date="2022-03" db="EMBL/GenBank/DDBJ databases">
        <title>Draft title - Genomic analysis of global carrot germplasm unveils the trajectory of domestication and the origin of high carotenoid orange carrot.</title>
        <authorList>
            <person name="Iorizzo M."/>
            <person name="Ellison S."/>
            <person name="Senalik D."/>
            <person name="Macko-Podgorni A."/>
            <person name="Grzebelus D."/>
            <person name="Bostan H."/>
            <person name="Rolling W."/>
            <person name="Curaba J."/>
            <person name="Simon P."/>
        </authorList>
    </citation>
    <scope>NUCLEOTIDE SEQUENCE</scope>
    <source>
        <tissue evidence="1">Leaf</tissue>
    </source>
</reference>
<sequence length="409" mass="44148">MSLNKKLIDVATLGSLCVDIVLKVPELPQSSPQQRKAFLHQFSNTPPPKQYWEAGGISNTAIAAARLGLDCIAIGQVGDEIYGNFLLDVLHDEGIEMVGMVEHDGVIGSSSTSCETHICYVLVNPLQEHAFCSPSDFVNKPALSWMTSLSTKVKMAIKQSKILFCDGFAFFVLQPDLIISALEYATEVGRSIFFDPGPRGKYLANGTPAEQKALDKLLTMSNVLILTSDEAEALTSIRDPILAGMELLRKGICTEWIIVKMGSKGSILITESSVSFAPAFKVDVIDTVGCGDSFGAAIAFGYIHSLPLLHTLTLANAVGGATAMSSGAGRAVATLEKVIEIMTRSQINEDDFIHELLNKDLNVQEITVISNMTNNGNSNKPKHVPLQKVTSELLLKFDPDRIKYSGTIG</sequence>
<dbReference type="Gene3D" id="3.40.1190.20">
    <property type="match status" value="1"/>
</dbReference>
<dbReference type="Proteomes" id="UP000077755">
    <property type="component" value="Chromosome 2"/>
</dbReference>
<accession>A0A162AVL2</accession>
<organism evidence="1 2">
    <name type="scientific">Daucus carota subsp. sativus</name>
    <name type="common">Carrot</name>
    <dbReference type="NCBI Taxonomy" id="79200"/>
    <lineage>
        <taxon>Eukaryota</taxon>
        <taxon>Viridiplantae</taxon>
        <taxon>Streptophyta</taxon>
        <taxon>Embryophyta</taxon>
        <taxon>Tracheophyta</taxon>
        <taxon>Spermatophyta</taxon>
        <taxon>Magnoliopsida</taxon>
        <taxon>eudicotyledons</taxon>
        <taxon>Gunneridae</taxon>
        <taxon>Pentapetalae</taxon>
        <taxon>asterids</taxon>
        <taxon>campanulids</taxon>
        <taxon>Apiales</taxon>
        <taxon>Apiaceae</taxon>
        <taxon>Apioideae</taxon>
        <taxon>Scandiceae</taxon>
        <taxon>Daucinae</taxon>
        <taxon>Daucus</taxon>
        <taxon>Daucus sect. Daucus</taxon>
    </lineage>
</organism>
<name>A0A162AVL2_DAUCS</name>